<dbReference type="SUPFAM" id="SSF101116">
    <property type="entry name" value="Flagellar export chaperone FliS"/>
    <property type="match status" value="1"/>
</dbReference>
<gene>
    <name evidence="1" type="ORF">ENJ10_07125</name>
</gene>
<dbReference type="AlphaFoldDB" id="A0A7V1LLZ7"/>
<dbReference type="InterPro" id="IPR036584">
    <property type="entry name" value="FliS_sf"/>
</dbReference>
<dbReference type="EMBL" id="DRLD01000196">
    <property type="protein sequence ID" value="HED10443.1"/>
    <property type="molecule type" value="Genomic_DNA"/>
</dbReference>
<comment type="caution">
    <text evidence="1">The sequence shown here is derived from an EMBL/GenBank/DDBJ whole genome shotgun (WGS) entry which is preliminary data.</text>
</comment>
<reference evidence="1" key="1">
    <citation type="journal article" date="2020" name="mSystems">
        <title>Genome- and Community-Level Interaction Insights into Carbon Utilization and Element Cycling Functions of Hydrothermarchaeota in Hydrothermal Sediment.</title>
        <authorList>
            <person name="Zhou Z."/>
            <person name="Liu Y."/>
            <person name="Xu W."/>
            <person name="Pan J."/>
            <person name="Luo Z.H."/>
            <person name="Li M."/>
        </authorList>
    </citation>
    <scope>NUCLEOTIDE SEQUENCE [LARGE SCALE GENOMIC DNA]</scope>
    <source>
        <strain evidence="1">HyVt-456</strain>
    </source>
</reference>
<protein>
    <submittedName>
        <fullName evidence="1">Flagellar protein FliS</fullName>
    </submittedName>
</protein>
<keyword evidence="1" id="KW-0282">Flagellum</keyword>
<dbReference type="GO" id="GO:0044780">
    <property type="term" value="P:bacterial-type flagellum assembly"/>
    <property type="evidence" value="ECO:0007669"/>
    <property type="project" value="InterPro"/>
</dbReference>
<keyword evidence="1" id="KW-0969">Cilium</keyword>
<proteinExistence type="predicted"/>
<name>A0A7V1LLZ7_CALAY</name>
<keyword evidence="1" id="KW-0966">Cell projection</keyword>
<dbReference type="Proteomes" id="UP000886005">
    <property type="component" value="Unassembled WGS sequence"/>
</dbReference>
<dbReference type="Gene3D" id="1.20.120.340">
    <property type="entry name" value="Flagellar protein FliS"/>
    <property type="match status" value="1"/>
</dbReference>
<organism evidence="1">
    <name type="scientific">Caldithrix abyssi</name>
    <dbReference type="NCBI Taxonomy" id="187145"/>
    <lineage>
        <taxon>Bacteria</taxon>
        <taxon>Pseudomonadati</taxon>
        <taxon>Calditrichota</taxon>
        <taxon>Calditrichia</taxon>
        <taxon>Calditrichales</taxon>
        <taxon>Calditrichaceae</taxon>
        <taxon>Caldithrix</taxon>
    </lineage>
</organism>
<sequence>MKMYAATLEKKVQRKPNPYLTQKIMSASPQQLISYVYDAGVSACAQQDRDRALRVVQVLINSLNFDYKEISTSFYNIYRYINNSLSTGDFAEAKKYFEDLKTIWSENMNVV</sequence>
<evidence type="ECO:0000313" key="1">
    <source>
        <dbReference type="EMBL" id="HED10443.1"/>
    </source>
</evidence>
<accession>A0A7V1LLZ7</accession>